<sequence>MHRTPRITVALLFAAWTVDYVDRLLINVALPSIGEEFGLGHGERGLVVSAFFLTYALVQIPGGLLADRFGGVRVAAIALLLWSVCTGLTALAWSFASLVVLRLCFGAAQGLFPGASVSALSARSTPQQRLTANGWMQSSNAVGALLAAVVGAVLLSLWDWRVGFLVVAVLGLLVFAAVLRWMPQPMAPELTGSARAGGGTARLLRSPVLWGFAVMFFAYDVVSWGSAPGRPRTWSRCAAWRSARRAWR</sequence>
<keyword evidence="5 6" id="KW-0472">Membrane</keyword>
<gene>
    <name evidence="8" type="ORF">GCM10020366_50480</name>
</gene>
<dbReference type="PANTHER" id="PTHR43124:SF3">
    <property type="entry name" value="CHLORAMPHENICOL EFFLUX PUMP RV0191"/>
    <property type="match status" value="1"/>
</dbReference>
<evidence type="ECO:0000259" key="7">
    <source>
        <dbReference type="PROSITE" id="PS50850"/>
    </source>
</evidence>
<dbReference type="InterPro" id="IPR050189">
    <property type="entry name" value="MFS_Efflux_Transporters"/>
</dbReference>
<feature type="transmembrane region" description="Helical" evidence="6">
    <location>
        <begin position="72"/>
        <end position="93"/>
    </location>
</feature>
<dbReference type="PROSITE" id="PS50850">
    <property type="entry name" value="MFS"/>
    <property type="match status" value="1"/>
</dbReference>
<accession>A0ABP6RX47</accession>
<proteinExistence type="predicted"/>
<organism evidence="8 9">
    <name type="scientific">Saccharopolyspora gregorii</name>
    <dbReference type="NCBI Taxonomy" id="33914"/>
    <lineage>
        <taxon>Bacteria</taxon>
        <taxon>Bacillati</taxon>
        <taxon>Actinomycetota</taxon>
        <taxon>Actinomycetes</taxon>
        <taxon>Pseudonocardiales</taxon>
        <taxon>Pseudonocardiaceae</taxon>
        <taxon>Saccharopolyspora</taxon>
    </lineage>
</organism>
<evidence type="ECO:0000256" key="2">
    <source>
        <dbReference type="ARBA" id="ARBA00022475"/>
    </source>
</evidence>
<evidence type="ECO:0000256" key="4">
    <source>
        <dbReference type="ARBA" id="ARBA00022989"/>
    </source>
</evidence>
<feature type="transmembrane region" description="Helical" evidence="6">
    <location>
        <begin position="47"/>
        <end position="65"/>
    </location>
</feature>
<keyword evidence="2" id="KW-1003">Cell membrane</keyword>
<evidence type="ECO:0000313" key="8">
    <source>
        <dbReference type="EMBL" id="GAA3362460.1"/>
    </source>
</evidence>
<dbReference type="RefSeq" id="WP_344929847.1">
    <property type="nucleotide sequence ID" value="NZ_BAAAYK010000038.1"/>
</dbReference>
<dbReference type="EMBL" id="BAAAYK010000038">
    <property type="protein sequence ID" value="GAA3362460.1"/>
    <property type="molecule type" value="Genomic_DNA"/>
</dbReference>
<evidence type="ECO:0000313" key="9">
    <source>
        <dbReference type="Proteomes" id="UP001500483"/>
    </source>
</evidence>
<comment type="subcellular location">
    <subcellularLocation>
        <location evidence="1">Cell membrane</location>
        <topology evidence="1">Multi-pass membrane protein</topology>
    </subcellularLocation>
</comment>
<evidence type="ECO:0000256" key="3">
    <source>
        <dbReference type="ARBA" id="ARBA00022692"/>
    </source>
</evidence>
<feature type="transmembrane region" description="Helical" evidence="6">
    <location>
        <begin position="141"/>
        <end position="158"/>
    </location>
</feature>
<dbReference type="SUPFAM" id="SSF103473">
    <property type="entry name" value="MFS general substrate transporter"/>
    <property type="match status" value="1"/>
</dbReference>
<evidence type="ECO:0000256" key="5">
    <source>
        <dbReference type="ARBA" id="ARBA00023136"/>
    </source>
</evidence>
<dbReference type="Gene3D" id="1.20.1250.20">
    <property type="entry name" value="MFS general substrate transporter like domains"/>
    <property type="match status" value="1"/>
</dbReference>
<protein>
    <recommendedName>
        <fullName evidence="7">Major facilitator superfamily (MFS) profile domain-containing protein</fullName>
    </recommendedName>
</protein>
<evidence type="ECO:0000256" key="6">
    <source>
        <dbReference type="SAM" id="Phobius"/>
    </source>
</evidence>
<dbReference type="PANTHER" id="PTHR43124">
    <property type="entry name" value="PURINE EFFLUX PUMP PBUE"/>
    <property type="match status" value="1"/>
</dbReference>
<dbReference type="Proteomes" id="UP001500483">
    <property type="component" value="Unassembled WGS sequence"/>
</dbReference>
<dbReference type="InterPro" id="IPR020846">
    <property type="entry name" value="MFS_dom"/>
</dbReference>
<comment type="caution">
    <text evidence="8">The sequence shown here is derived from an EMBL/GenBank/DDBJ whole genome shotgun (WGS) entry which is preliminary data.</text>
</comment>
<feature type="domain" description="Major facilitator superfamily (MFS) profile" evidence="7">
    <location>
        <begin position="8"/>
        <end position="248"/>
    </location>
</feature>
<feature type="transmembrane region" description="Helical" evidence="6">
    <location>
        <begin position="164"/>
        <end position="182"/>
    </location>
</feature>
<keyword evidence="9" id="KW-1185">Reference proteome</keyword>
<name>A0ABP6RX47_9PSEU</name>
<keyword evidence="4 6" id="KW-1133">Transmembrane helix</keyword>
<keyword evidence="3 6" id="KW-0812">Transmembrane</keyword>
<reference evidence="9" key="1">
    <citation type="journal article" date="2019" name="Int. J. Syst. Evol. Microbiol.">
        <title>The Global Catalogue of Microorganisms (GCM) 10K type strain sequencing project: providing services to taxonomists for standard genome sequencing and annotation.</title>
        <authorList>
            <consortium name="The Broad Institute Genomics Platform"/>
            <consortium name="The Broad Institute Genome Sequencing Center for Infectious Disease"/>
            <person name="Wu L."/>
            <person name="Ma J."/>
        </authorList>
    </citation>
    <scope>NUCLEOTIDE SEQUENCE [LARGE SCALE GENOMIC DNA]</scope>
    <source>
        <strain evidence="9">JCM 9687</strain>
    </source>
</reference>
<dbReference type="InterPro" id="IPR011701">
    <property type="entry name" value="MFS"/>
</dbReference>
<dbReference type="InterPro" id="IPR036259">
    <property type="entry name" value="MFS_trans_sf"/>
</dbReference>
<feature type="transmembrane region" description="Helical" evidence="6">
    <location>
        <begin position="203"/>
        <end position="222"/>
    </location>
</feature>
<dbReference type="Pfam" id="PF07690">
    <property type="entry name" value="MFS_1"/>
    <property type="match status" value="1"/>
</dbReference>
<evidence type="ECO:0000256" key="1">
    <source>
        <dbReference type="ARBA" id="ARBA00004651"/>
    </source>
</evidence>